<dbReference type="FunFam" id="1.10.10.10:FF:000322">
    <property type="entry name" value="Probable disease resistance protein At1g63360"/>
    <property type="match status" value="1"/>
</dbReference>
<dbReference type="Pfam" id="PF23598">
    <property type="entry name" value="LRR_14"/>
    <property type="match status" value="1"/>
</dbReference>
<evidence type="ECO:0000256" key="1">
    <source>
        <dbReference type="ARBA" id="ARBA00022737"/>
    </source>
</evidence>
<evidence type="ECO:0000313" key="9">
    <source>
        <dbReference type="EMBL" id="GKV47488.1"/>
    </source>
</evidence>
<name>A0AAV5MDA5_9ROSI</name>
<dbReference type="PANTHER" id="PTHR36766:SF70">
    <property type="entry name" value="DISEASE RESISTANCE PROTEIN RGA4"/>
    <property type="match status" value="1"/>
</dbReference>
<dbReference type="Pfam" id="PF00931">
    <property type="entry name" value="NB-ARC"/>
    <property type="match status" value="1"/>
</dbReference>
<evidence type="ECO:0000256" key="2">
    <source>
        <dbReference type="ARBA" id="ARBA00022741"/>
    </source>
</evidence>
<reference evidence="9 10" key="1">
    <citation type="journal article" date="2021" name="Commun. Biol.">
        <title>The genome of Shorea leprosula (Dipterocarpaceae) highlights the ecological relevance of drought in aseasonal tropical rainforests.</title>
        <authorList>
            <person name="Ng K.K.S."/>
            <person name="Kobayashi M.J."/>
            <person name="Fawcett J.A."/>
            <person name="Hatakeyama M."/>
            <person name="Paape T."/>
            <person name="Ng C.H."/>
            <person name="Ang C.C."/>
            <person name="Tnah L.H."/>
            <person name="Lee C.T."/>
            <person name="Nishiyama T."/>
            <person name="Sese J."/>
            <person name="O'Brien M.J."/>
            <person name="Copetti D."/>
            <person name="Mohd Noor M.I."/>
            <person name="Ong R.C."/>
            <person name="Putra M."/>
            <person name="Sireger I.Z."/>
            <person name="Indrioko S."/>
            <person name="Kosugi Y."/>
            <person name="Izuno A."/>
            <person name="Isagi Y."/>
            <person name="Lee S.L."/>
            <person name="Shimizu K.K."/>
        </authorList>
    </citation>
    <scope>NUCLEOTIDE SEQUENCE [LARGE SCALE GENOMIC DNA]</scope>
    <source>
        <strain evidence="9">214</strain>
    </source>
</reference>
<dbReference type="EMBL" id="BPVZ01000229">
    <property type="protein sequence ID" value="GKV47488.1"/>
    <property type="molecule type" value="Genomic_DNA"/>
</dbReference>
<protein>
    <submittedName>
        <fullName evidence="9">Uncharacterized protein</fullName>
    </submittedName>
</protein>
<dbReference type="Proteomes" id="UP001054252">
    <property type="component" value="Unassembled WGS sequence"/>
</dbReference>
<evidence type="ECO:0000259" key="7">
    <source>
        <dbReference type="Pfam" id="PF23559"/>
    </source>
</evidence>
<proteinExistence type="predicted"/>
<dbReference type="SUPFAM" id="SSF52058">
    <property type="entry name" value="L domain-like"/>
    <property type="match status" value="1"/>
</dbReference>
<dbReference type="Gene3D" id="1.20.5.4130">
    <property type="match status" value="1"/>
</dbReference>
<dbReference type="Pfam" id="PF23559">
    <property type="entry name" value="WHD_DRP"/>
    <property type="match status" value="1"/>
</dbReference>
<evidence type="ECO:0000313" key="10">
    <source>
        <dbReference type="Proteomes" id="UP001054252"/>
    </source>
</evidence>
<dbReference type="Gene3D" id="3.40.50.300">
    <property type="entry name" value="P-loop containing nucleotide triphosphate hydrolases"/>
    <property type="match status" value="1"/>
</dbReference>
<keyword evidence="4" id="KW-0067">ATP-binding</keyword>
<dbReference type="GO" id="GO:0006952">
    <property type="term" value="P:defense response"/>
    <property type="evidence" value="ECO:0007669"/>
    <property type="project" value="UniProtKB-KW"/>
</dbReference>
<feature type="domain" description="Disease resistance protein winged helix" evidence="7">
    <location>
        <begin position="435"/>
        <end position="511"/>
    </location>
</feature>
<dbReference type="InterPro" id="IPR055414">
    <property type="entry name" value="LRR_R13L4/SHOC2-like"/>
</dbReference>
<sequence length="831" mass="93366">MAETGLIFITSLIEEALSKTTSFAARPVFSPALQELFANLAQLLTPIQAVAVGAEEMQESDPALRLWLQKLNDAVYDAVDLLDECGYHVLLMEVETPSLKRKRDQVHTSFSPSNVDSFSMEMAEKFKMINESLAEIRKEVDFINLIIQFRKQKLATARPCSEMVYLLDSSEVVGREDDVSKIVNLLNEQRSQCPISGISIVGVAGVGKTTVARLVYMKAEEEKLYDVVAWVCVSEDFNGQRILGEMLEYFETSIVNPNTIDALLQDLAKELEDRTFLLVLDDVRDKDLNNWIVFCSSLSKIVKTSGNSIVLTTRSEHAASVTEKLPMCRYGLQRLSDDECWMIIKKVVLSSFAKKLIPSDPIGLSIAKQCGGLPLIATAIGGTLSSHIEADEWLAITKNEEWKLEYRNEVLSALKRSFFNCLPSHLKKCFSYCSIFPKCSEIRKDDLIQLWMAGGLIHQQSNESQMPMPMESIGHLYFNELLSNSLFQEVKRDTFGNIESCKMHDLVHDLALFVSKGETFIWEIGSKINSNFRNLRVQNDGEVLPAIPRGVHSLFLEGDVCISMESDLKSLRSLKIVGAKTEVLPASLENLQQLKYLEISGSKITALPASFSKLYMLQTLKVIRCNHLQKLPDDTSKLDSLRHLYFDNERLMPKGIGHLTSLITLPLFFVGKEKGFRIEELGCLNQLRGKLKIVNLNCVRSKSEATRARLSEKTELDDIPEACLGSLTSMKELGMGPFCSALEEFPGLTSIDRLHASLEVLKLYGWPKLKSLPYQLQYLTSLKKLHIQKFGVEAFPKWFGDLSSLASLRINQCFELKSIPEKSIGTCAQMD</sequence>
<feature type="domain" description="NB-ARC" evidence="5">
    <location>
        <begin position="176"/>
        <end position="350"/>
    </location>
</feature>
<organism evidence="9 10">
    <name type="scientific">Rubroshorea leprosula</name>
    <dbReference type="NCBI Taxonomy" id="152421"/>
    <lineage>
        <taxon>Eukaryota</taxon>
        <taxon>Viridiplantae</taxon>
        <taxon>Streptophyta</taxon>
        <taxon>Embryophyta</taxon>
        <taxon>Tracheophyta</taxon>
        <taxon>Spermatophyta</taxon>
        <taxon>Magnoliopsida</taxon>
        <taxon>eudicotyledons</taxon>
        <taxon>Gunneridae</taxon>
        <taxon>Pentapetalae</taxon>
        <taxon>rosids</taxon>
        <taxon>malvids</taxon>
        <taxon>Malvales</taxon>
        <taxon>Dipterocarpaceae</taxon>
        <taxon>Rubroshorea</taxon>
    </lineage>
</organism>
<dbReference type="GO" id="GO:0005524">
    <property type="term" value="F:ATP binding"/>
    <property type="evidence" value="ECO:0007669"/>
    <property type="project" value="UniProtKB-KW"/>
</dbReference>
<keyword evidence="2" id="KW-0547">Nucleotide-binding</keyword>
<dbReference type="InterPro" id="IPR027417">
    <property type="entry name" value="P-loop_NTPase"/>
</dbReference>
<keyword evidence="3" id="KW-0611">Plant defense</keyword>
<dbReference type="PRINTS" id="PR00364">
    <property type="entry name" value="DISEASERSIST"/>
</dbReference>
<dbReference type="AlphaFoldDB" id="A0AAV5MDA5"/>
<dbReference type="InterPro" id="IPR058922">
    <property type="entry name" value="WHD_DRP"/>
</dbReference>
<evidence type="ECO:0000256" key="3">
    <source>
        <dbReference type="ARBA" id="ARBA00022821"/>
    </source>
</evidence>
<accession>A0AAV5MDA5</accession>
<feature type="domain" description="Disease resistance N-terminal" evidence="6">
    <location>
        <begin position="14"/>
        <end position="97"/>
    </location>
</feature>
<dbReference type="Gene3D" id="3.80.10.10">
    <property type="entry name" value="Ribonuclease Inhibitor"/>
    <property type="match status" value="1"/>
</dbReference>
<evidence type="ECO:0000259" key="6">
    <source>
        <dbReference type="Pfam" id="PF18052"/>
    </source>
</evidence>
<dbReference type="SUPFAM" id="SSF52540">
    <property type="entry name" value="P-loop containing nucleoside triphosphate hydrolases"/>
    <property type="match status" value="1"/>
</dbReference>
<dbReference type="InterPro" id="IPR002182">
    <property type="entry name" value="NB-ARC"/>
</dbReference>
<evidence type="ECO:0000259" key="5">
    <source>
        <dbReference type="Pfam" id="PF00931"/>
    </source>
</evidence>
<dbReference type="InterPro" id="IPR032675">
    <property type="entry name" value="LRR_dom_sf"/>
</dbReference>
<gene>
    <name evidence="9" type="ORF">SLEP1_g54390</name>
</gene>
<dbReference type="InterPro" id="IPR041118">
    <property type="entry name" value="Rx_N"/>
</dbReference>
<dbReference type="GO" id="GO:0043531">
    <property type="term" value="F:ADP binding"/>
    <property type="evidence" value="ECO:0007669"/>
    <property type="project" value="InterPro"/>
</dbReference>
<comment type="caution">
    <text evidence="9">The sequence shown here is derived from an EMBL/GenBank/DDBJ whole genome shotgun (WGS) entry which is preliminary data.</text>
</comment>
<keyword evidence="1" id="KW-0677">Repeat</keyword>
<evidence type="ECO:0000256" key="4">
    <source>
        <dbReference type="ARBA" id="ARBA00022840"/>
    </source>
</evidence>
<dbReference type="GO" id="GO:0051707">
    <property type="term" value="P:response to other organism"/>
    <property type="evidence" value="ECO:0007669"/>
    <property type="project" value="UniProtKB-ARBA"/>
</dbReference>
<dbReference type="PANTHER" id="PTHR36766">
    <property type="entry name" value="PLANT BROAD-SPECTRUM MILDEW RESISTANCE PROTEIN RPW8"/>
    <property type="match status" value="1"/>
</dbReference>
<keyword evidence="10" id="KW-1185">Reference proteome</keyword>
<dbReference type="Pfam" id="PF18052">
    <property type="entry name" value="Rx_N"/>
    <property type="match status" value="1"/>
</dbReference>
<evidence type="ECO:0000259" key="8">
    <source>
        <dbReference type="Pfam" id="PF23598"/>
    </source>
</evidence>
<feature type="domain" description="Disease resistance R13L4/SHOC-2-like LRR" evidence="8">
    <location>
        <begin position="566"/>
        <end position="695"/>
    </location>
</feature>
<dbReference type="InterPro" id="IPR036388">
    <property type="entry name" value="WH-like_DNA-bd_sf"/>
</dbReference>
<dbReference type="Gene3D" id="1.10.10.10">
    <property type="entry name" value="Winged helix-like DNA-binding domain superfamily/Winged helix DNA-binding domain"/>
    <property type="match status" value="1"/>
</dbReference>